<dbReference type="EMBL" id="AP019811">
    <property type="protein sequence ID" value="BBM16278.1"/>
    <property type="molecule type" value="Genomic_DNA"/>
</dbReference>
<evidence type="ECO:0000259" key="3">
    <source>
        <dbReference type="Pfam" id="PF05043"/>
    </source>
</evidence>
<evidence type="ECO:0000256" key="2">
    <source>
        <dbReference type="ARBA" id="ARBA00023163"/>
    </source>
</evidence>
<evidence type="ECO:0000313" key="4">
    <source>
        <dbReference type="EMBL" id="BBM16278.1"/>
    </source>
</evidence>
<evidence type="ECO:0000313" key="5">
    <source>
        <dbReference type="Proteomes" id="UP000509460"/>
    </source>
</evidence>
<dbReference type="Pfam" id="PF05043">
    <property type="entry name" value="Mga"/>
    <property type="match status" value="1"/>
</dbReference>
<dbReference type="InterPro" id="IPR036388">
    <property type="entry name" value="WH-like_DNA-bd_sf"/>
</dbReference>
<evidence type="ECO:0000256" key="1">
    <source>
        <dbReference type="ARBA" id="ARBA00023015"/>
    </source>
</evidence>
<reference evidence="4 5" key="1">
    <citation type="submission" date="2019-07" db="EMBL/GenBank/DDBJ databases">
        <title>antibiotic susceptibility of plant-derived lactic acid bacteria.</title>
        <authorList>
            <person name="Sugiyama M."/>
            <person name="Noda M."/>
        </authorList>
    </citation>
    <scope>NUCLEOTIDE SEQUENCE [LARGE SCALE GENOMIC DNA]</scope>
    <source>
        <strain evidence="4 5">15-1A</strain>
        <plasmid evidence="5">pem15-1a-1 dna</plasmid>
    </source>
</reference>
<keyword evidence="4" id="KW-0614">Plasmid</keyword>
<dbReference type="SUPFAM" id="SSF63520">
    <property type="entry name" value="PTS-regulatory domain, PRD"/>
    <property type="match status" value="1"/>
</dbReference>
<keyword evidence="1" id="KW-0805">Transcription regulation</keyword>
<gene>
    <name evidence="4" type="ORF">EM151A_4049</name>
</gene>
<dbReference type="AlphaFoldDB" id="A0AAI8RCP1"/>
<geneLocation type="plasmid" evidence="5">
    <name>pem15-1a-1 dna</name>
</geneLocation>
<accession>A0AAI8RCP1</accession>
<dbReference type="RefSeq" id="WP_178946859.1">
    <property type="nucleotide sequence ID" value="NZ_AP019811.1"/>
</dbReference>
<organism evidence="4 5">
    <name type="scientific">Enterococcus mundtii</name>
    <dbReference type="NCBI Taxonomy" id="53346"/>
    <lineage>
        <taxon>Bacteria</taxon>
        <taxon>Bacillati</taxon>
        <taxon>Bacillota</taxon>
        <taxon>Bacilli</taxon>
        <taxon>Lactobacillales</taxon>
        <taxon>Enterococcaceae</taxon>
        <taxon>Enterococcus</taxon>
    </lineage>
</organism>
<dbReference type="InterPro" id="IPR050661">
    <property type="entry name" value="BglG_antiterminators"/>
</dbReference>
<dbReference type="InterPro" id="IPR036634">
    <property type="entry name" value="PRD_sf"/>
</dbReference>
<dbReference type="PANTHER" id="PTHR30185">
    <property type="entry name" value="CRYPTIC BETA-GLUCOSIDE BGL OPERON ANTITERMINATOR"/>
    <property type="match status" value="1"/>
</dbReference>
<dbReference type="PANTHER" id="PTHR30185:SF18">
    <property type="entry name" value="TRANSCRIPTIONAL REGULATOR MTLR"/>
    <property type="match status" value="1"/>
</dbReference>
<feature type="domain" description="Mga helix-turn-helix" evidence="3">
    <location>
        <begin position="84"/>
        <end position="162"/>
    </location>
</feature>
<protein>
    <submittedName>
        <fullName evidence="4">Transcriptional antiterminator</fullName>
    </submittedName>
</protein>
<dbReference type="GO" id="GO:0006355">
    <property type="term" value="P:regulation of DNA-templated transcription"/>
    <property type="evidence" value="ECO:0007669"/>
    <property type="project" value="InterPro"/>
</dbReference>
<keyword evidence="2" id="KW-0804">Transcription</keyword>
<dbReference type="Proteomes" id="UP000509460">
    <property type="component" value="Plasmid pEM15-1A-1"/>
</dbReference>
<dbReference type="InterPro" id="IPR007737">
    <property type="entry name" value="Mga_HTH"/>
</dbReference>
<name>A0AAI8RCP1_ENTMU</name>
<dbReference type="Gene3D" id="1.10.10.10">
    <property type="entry name" value="Winged helix-like DNA-binding domain superfamily/Winged helix DNA-binding domain"/>
    <property type="match status" value="1"/>
</dbReference>
<proteinExistence type="predicted"/>
<sequence length="492" mass="58290">MRELQLSFITNAETRRWMRILSIIEREHHFTIVALSERLMISQRTLVKDIQAIRSYFGENIELLSLYKGFRFDERDRVKYQEKKEALLENEILFEIVGTIFWGQPVALAELAHHYSYAESTLRRFLARIEPILASYRLSLTFTPVNFQGKEADIRKFFFDFYYNSEQTPHTIRPPEHLHKLVLDELSNQLGEYELGTGTTVSAFYYHLYITMIRVQHNHFVTVPKWLKATDYQEKDFQLLYSLQDRINQDFEIYLPKEECAWLHLSIIAKRTIDRSDQEITFGQRFNCWAGLEQVVSAYLSDPFFEQWDTDILGHFMTSFFVSRLVNEALSPLLNKELKEVHDMVEKKHSQIHKINTQFLSTHSKALPISSSTFEDVAVSFTLYMDMVFRYYQPVKQILFLLEGDYLVVQSIRIEAREQLGDHHHLLFVKLQEFLPEQLNNEKIDLIVTNYRPYLSDDSLETDYVLINSQPTTKDWTMVKHQLNPLTDQLSF</sequence>